<organism evidence="9 10">
    <name type="scientific">Catenulispora yoronensis</name>
    <dbReference type="NCBI Taxonomy" id="450799"/>
    <lineage>
        <taxon>Bacteria</taxon>
        <taxon>Bacillati</taxon>
        <taxon>Actinomycetota</taxon>
        <taxon>Actinomycetes</taxon>
        <taxon>Catenulisporales</taxon>
        <taxon>Catenulisporaceae</taxon>
        <taxon>Catenulispora</taxon>
    </lineage>
</organism>
<gene>
    <name evidence="9" type="ORF">GCM10009839_62310</name>
</gene>
<evidence type="ECO:0000259" key="8">
    <source>
        <dbReference type="Pfam" id="PF02771"/>
    </source>
</evidence>
<evidence type="ECO:0000259" key="7">
    <source>
        <dbReference type="Pfam" id="PF02770"/>
    </source>
</evidence>
<keyword evidence="4 5" id="KW-0274">FAD</keyword>
<dbReference type="PANTHER" id="PTHR43884">
    <property type="entry name" value="ACYL-COA DEHYDROGENASE"/>
    <property type="match status" value="1"/>
</dbReference>
<dbReference type="Pfam" id="PF00441">
    <property type="entry name" value="Acyl-CoA_dh_1"/>
    <property type="match status" value="1"/>
</dbReference>
<keyword evidence="5" id="KW-0560">Oxidoreductase</keyword>
<dbReference type="Pfam" id="PF02771">
    <property type="entry name" value="Acyl-CoA_dh_N"/>
    <property type="match status" value="1"/>
</dbReference>
<dbReference type="Gene3D" id="2.40.110.10">
    <property type="entry name" value="Butyryl-CoA Dehydrogenase, subunit A, domain 2"/>
    <property type="match status" value="1"/>
</dbReference>
<evidence type="ECO:0000256" key="2">
    <source>
        <dbReference type="ARBA" id="ARBA00009347"/>
    </source>
</evidence>
<keyword evidence="10" id="KW-1185">Reference proteome</keyword>
<reference evidence="10" key="1">
    <citation type="journal article" date="2019" name="Int. J. Syst. Evol. Microbiol.">
        <title>The Global Catalogue of Microorganisms (GCM) 10K type strain sequencing project: providing services to taxonomists for standard genome sequencing and annotation.</title>
        <authorList>
            <consortium name="The Broad Institute Genomics Platform"/>
            <consortium name="The Broad Institute Genome Sequencing Center for Infectious Disease"/>
            <person name="Wu L."/>
            <person name="Ma J."/>
        </authorList>
    </citation>
    <scope>NUCLEOTIDE SEQUENCE [LARGE SCALE GENOMIC DNA]</scope>
    <source>
        <strain evidence="10">JCM 16014</strain>
    </source>
</reference>
<dbReference type="EMBL" id="BAAAQN010000045">
    <property type="protein sequence ID" value="GAA2048332.1"/>
    <property type="molecule type" value="Genomic_DNA"/>
</dbReference>
<feature type="domain" description="Acyl-CoA dehydrogenase/oxidase C-terminal" evidence="6">
    <location>
        <begin position="220"/>
        <end position="369"/>
    </location>
</feature>
<dbReference type="Proteomes" id="UP001500751">
    <property type="component" value="Unassembled WGS sequence"/>
</dbReference>
<comment type="similarity">
    <text evidence="2 5">Belongs to the acyl-CoA dehydrogenase family.</text>
</comment>
<dbReference type="Pfam" id="PF02770">
    <property type="entry name" value="Acyl-CoA_dh_M"/>
    <property type="match status" value="1"/>
</dbReference>
<dbReference type="PANTHER" id="PTHR43884:SF12">
    <property type="entry name" value="ISOVALERYL-COA DEHYDROGENASE, MITOCHONDRIAL-RELATED"/>
    <property type="match status" value="1"/>
</dbReference>
<dbReference type="InterPro" id="IPR009075">
    <property type="entry name" value="AcylCo_DH/oxidase_C"/>
</dbReference>
<proteinExistence type="inferred from homology"/>
<evidence type="ECO:0000256" key="5">
    <source>
        <dbReference type="RuleBase" id="RU362125"/>
    </source>
</evidence>
<evidence type="ECO:0000256" key="1">
    <source>
        <dbReference type="ARBA" id="ARBA00001974"/>
    </source>
</evidence>
<evidence type="ECO:0000259" key="6">
    <source>
        <dbReference type="Pfam" id="PF00441"/>
    </source>
</evidence>
<dbReference type="PROSITE" id="PS00072">
    <property type="entry name" value="ACYL_COA_DH_1"/>
    <property type="match status" value="1"/>
</dbReference>
<accession>A0ABN2V2H7</accession>
<keyword evidence="3 5" id="KW-0285">Flavoprotein</keyword>
<name>A0ABN2V2H7_9ACTN</name>
<dbReference type="InterPro" id="IPR037069">
    <property type="entry name" value="AcylCoA_DH/ox_N_sf"/>
</dbReference>
<feature type="domain" description="Acyl-CoA oxidase/dehydrogenase middle" evidence="7">
    <location>
        <begin position="109"/>
        <end position="206"/>
    </location>
</feature>
<dbReference type="InterPro" id="IPR013786">
    <property type="entry name" value="AcylCoA_DH/ox_N"/>
</dbReference>
<dbReference type="InterPro" id="IPR006089">
    <property type="entry name" value="Acyl-CoA_DH_CS"/>
</dbReference>
<dbReference type="SUPFAM" id="SSF56645">
    <property type="entry name" value="Acyl-CoA dehydrogenase NM domain-like"/>
    <property type="match status" value="1"/>
</dbReference>
<sequence length="374" mass="40872">MDLAWSPEEVALHDRMRSCQPEDGADWKTLANAQVMALPVPEEYGGLGLSPLSCAYGLEGLGYGCRDIGLLVRAGAHLWAVEVPLLRYGSEQQRRDYLPGLAEGRLVGAHAITEAESGSDALAMSAVARRRRDGGGYVLNGRKRFVTNAPEADVFLVYATLGRELGFTGVTAFLVERDNPGLRVETELRKAGLESCPWGQVVLEQCEVGPEALLGAEKQGSEIFGVVMAWERTLILAPLLGAMERQIEECVERARTRRQFGRRISAYQAVTHRIVEMRHRLETSRGLVRAAAWELGAGLEQPRDAPSFLPEMAKLHVSEAAVATFDDAIQIFGALGYTEDAGIERRLRDALGTRISSGTSDMQREVIAGKLGLR</sequence>
<protein>
    <submittedName>
        <fullName evidence="9">Acyl-CoA dehydrogenase family protein</fullName>
    </submittedName>
</protein>
<comment type="caution">
    <text evidence="9">The sequence shown here is derived from an EMBL/GenBank/DDBJ whole genome shotgun (WGS) entry which is preliminary data.</text>
</comment>
<evidence type="ECO:0000256" key="4">
    <source>
        <dbReference type="ARBA" id="ARBA00022827"/>
    </source>
</evidence>
<dbReference type="RefSeq" id="WP_344669258.1">
    <property type="nucleotide sequence ID" value="NZ_BAAAQN010000045.1"/>
</dbReference>
<dbReference type="Gene3D" id="1.10.540.10">
    <property type="entry name" value="Acyl-CoA dehydrogenase/oxidase, N-terminal domain"/>
    <property type="match status" value="1"/>
</dbReference>
<evidence type="ECO:0000256" key="3">
    <source>
        <dbReference type="ARBA" id="ARBA00022630"/>
    </source>
</evidence>
<dbReference type="InterPro" id="IPR009100">
    <property type="entry name" value="AcylCoA_DH/oxidase_NM_dom_sf"/>
</dbReference>
<dbReference type="InterPro" id="IPR046373">
    <property type="entry name" value="Acyl-CoA_Oxase/DH_mid-dom_sf"/>
</dbReference>
<evidence type="ECO:0000313" key="9">
    <source>
        <dbReference type="EMBL" id="GAA2048332.1"/>
    </source>
</evidence>
<dbReference type="Gene3D" id="1.20.140.10">
    <property type="entry name" value="Butyryl-CoA Dehydrogenase, subunit A, domain 3"/>
    <property type="match status" value="1"/>
</dbReference>
<dbReference type="InterPro" id="IPR036250">
    <property type="entry name" value="AcylCo_DH-like_C"/>
</dbReference>
<comment type="cofactor">
    <cofactor evidence="1 5">
        <name>FAD</name>
        <dbReference type="ChEBI" id="CHEBI:57692"/>
    </cofactor>
</comment>
<dbReference type="SUPFAM" id="SSF47203">
    <property type="entry name" value="Acyl-CoA dehydrogenase C-terminal domain-like"/>
    <property type="match status" value="1"/>
</dbReference>
<dbReference type="InterPro" id="IPR006091">
    <property type="entry name" value="Acyl-CoA_Oxase/DH_mid-dom"/>
</dbReference>
<feature type="domain" description="Acyl-CoA dehydrogenase/oxidase N-terminal" evidence="8">
    <location>
        <begin position="21"/>
        <end position="104"/>
    </location>
</feature>
<evidence type="ECO:0000313" key="10">
    <source>
        <dbReference type="Proteomes" id="UP001500751"/>
    </source>
</evidence>